<feature type="chain" id="PRO_5032966891" description="Lipoprotein" evidence="1">
    <location>
        <begin position="23"/>
        <end position="150"/>
    </location>
</feature>
<evidence type="ECO:0008006" key="4">
    <source>
        <dbReference type="Google" id="ProtNLM"/>
    </source>
</evidence>
<proteinExistence type="predicted"/>
<sequence>MKQILSLSIVLLGSLLACTTTTSDTQEPEEGTENIETFACYAYTQKQDTVSFRISIIGTLVVGDLEYRLSEKDRNEGLFQGTLSGDTLLGDYTFRSEGVLSVRQVAYLKKGKELLEGYGEVEEKAGKTVFKNRSTLRFGEGITLQEVDCE</sequence>
<reference evidence="2 3" key="1">
    <citation type="submission" date="2020-08" db="EMBL/GenBank/DDBJ databases">
        <title>Genomic Encyclopedia of Type Strains, Phase IV (KMG-IV): sequencing the most valuable type-strain genomes for metagenomic binning, comparative biology and taxonomic classification.</title>
        <authorList>
            <person name="Goeker M."/>
        </authorList>
    </citation>
    <scope>NUCLEOTIDE SEQUENCE [LARGE SCALE GENOMIC DNA]</scope>
    <source>
        <strain evidence="2 3">DSM 105074</strain>
    </source>
</reference>
<keyword evidence="3" id="KW-1185">Reference proteome</keyword>
<keyword evidence="1" id="KW-0732">Signal</keyword>
<dbReference type="RefSeq" id="WP_184172182.1">
    <property type="nucleotide sequence ID" value="NZ_JACHGF010000002.1"/>
</dbReference>
<dbReference type="EMBL" id="JACHGF010000002">
    <property type="protein sequence ID" value="MBB5283088.1"/>
    <property type="molecule type" value="Genomic_DNA"/>
</dbReference>
<name>A0A840TSW2_9BACT</name>
<feature type="signal peptide" evidence="1">
    <location>
        <begin position="1"/>
        <end position="22"/>
    </location>
</feature>
<evidence type="ECO:0000256" key="1">
    <source>
        <dbReference type="SAM" id="SignalP"/>
    </source>
</evidence>
<dbReference type="Proteomes" id="UP000557307">
    <property type="component" value="Unassembled WGS sequence"/>
</dbReference>
<gene>
    <name evidence="2" type="ORF">HNQ92_001214</name>
</gene>
<comment type="caution">
    <text evidence="2">The sequence shown here is derived from an EMBL/GenBank/DDBJ whole genome shotgun (WGS) entry which is preliminary data.</text>
</comment>
<accession>A0A840TSW2</accession>
<evidence type="ECO:0000313" key="2">
    <source>
        <dbReference type="EMBL" id="MBB5283088.1"/>
    </source>
</evidence>
<dbReference type="AlphaFoldDB" id="A0A840TSW2"/>
<organism evidence="2 3">
    <name type="scientific">Rhabdobacter roseus</name>
    <dbReference type="NCBI Taxonomy" id="1655419"/>
    <lineage>
        <taxon>Bacteria</taxon>
        <taxon>Pseudomonadati</taxon>
        <taxon>Bacteroidota</taxon>
        <taxon>Cytophagia</taxon>
        <taxon>Cytophagales</taxon>
        <taxon>Cytophagaceae</taxon>
        <taxon>Rhabdobacter</taxon>
    </lineage>
</organism>
<evidence type="ECO:0000313" key="3">
    <source>
        <dbReference type="Proteomes" id="UP000557307"/>
    </source>
</evidence>
<dbReference type="PROSITE" id="PS51257">
    <property type="entry name" value="PROKAR_LIPOPROTEIN"/>
    <property type="match status" value="1"/>
</dbReference>
<protein>
    <recommendedName>
        <fullName evidence="4">Lipoprotein</fullName>
    </recommendedName>
</protein>